<proteinExistence type="predicted"/>
<accession>A0AAW0X0U3</accession>
<dbReference type="InterPro" id="IPR000195">
    <property type="entry name" value="Rab-GAP-TBC_dom"/>
</dbReference>
<dbReference type="Proteomes" id="UP001445076">
    <property type="component" value="Unassembled WGS sequence"/>
</dbReference>
<protein>
    <recommendedName>
        <fullName evidence="1">Rab-GAP TBC domain-containing protein</fullName>
    </recommendedName>
</protein>
<dbReference type="Gene3D" id="1.10.8.270">
    <property type="entry name" value="putative rabgap domain of human tbc1 domain family member 14 like domains"/>
    <property type="match status" value="1"/>
</dbReference>
<dbReference type="PANTHER" id="PTHR47219:SF13">
    <property type="entry name" value="RUN AND TBC1 DOMAIN-CONTAINING PROTEIN 3"/>
    <property type="match status" value="1"/>
</dbReference>
<dbReference type="InterPro" id="IPR035969">
    <property type="entry name" value="Rab-GAP_TBC_sf"/>
</dbReference>
<dbReference type="GO" id="GO:0005096">
    <property type="term" value="F:GTPase activator activity"/>
    <property type="evidence" value="ECO:0007669"/>
    <property type="project" value="TreeGrafter"/>
</dbReference>
<dbReference type="EMBL" id="JARKIK010000054">
    <property type="protein sequence ID" value="KAK8733315.1"/>
    <property type="molecule type" value="Genomic_DNA"/>
</dbReference>
<dbReference type="PANTHER" id="PTHR47219">
    <property type="entry name" value="RAB GTPASE-ACTIVATING PROTEIN 1-LIKE"/>
    <property type="match status" value="1"/>
</dbReference>
<dbReference type="Pfam" id="PF00566">
    <property type="entry name" value="RabGAP-TBC"/>
    <property type="match status" value="1"/>
</dbReference>
<gene>
    <name evidence="2" type="ORF">OTU49_006576</name>
</gene>
<sequence length="101" mass="11393">ALQKQQQSDISYREVVKASSNDALMTSKQIEKDLLRTMPSNACFSQLTSTGIPRLRRVLRALAWLYPDIGYCQGTGMIAASLLLFLEEEEAFWVMCTTVED</sequence>
<name>A0AAW0X0U3_CHEQU</name>
<keyword evidence="3" id="KW-1185">Reference proteome</keyword>
<dbReference type="FunFam" id="1.10.8.270:FF:000013">
    <property type="entry name" value="Small G protein signaling modulator 3"/>
    <property type="match status" value="1"/>
</dbReference>
<evidence type="ECO:0000313" key="2">
    <source>
        <dbReference type="EMBL" id="KAK8733315.1"/>
    </source>
</evidence>
<dbReference type="InterPro" id="IPR050302">
    <property type="entry name" value="Rab_GAP_TBC_domain"/>
</dbReference>
<evidence type="ECO:0000259" key="1">
    <source>
        <dbReference type="PROSITE" id="PS50086"/>
    </source>
</evidence>
<feature type="domain" description="Rab-GAP TBC" evidence="1">
    <location>
        <begin position="1"/>
        <end position="101"/>
    </location>
</feature>
<dbReference type="GO" id="GO:0031267">
    <property type="term" value="F:small GTPase binding"/>
    <property type="evidence" value="ECO:0007669"/>
    <property type="project" value="TreeGrafter"/>
</dbReference>
<feature type="non-terminal residue" evidence="2">
    <location>
        <position position="101"/>
    </location>
</feature>
<dbReference type="AlphaFoldDB" id="A0AAW0X0U3"/>
<evidence type="ECO:0000313" key="3">
    <source>
        <dbReference type="Proteomes" id="UP001445076"/>
    </source>
</evidence>
<feature type="non-terminal residue" evidence="2">
    <location>
        <position position="1"/>
    </location>
</feature>
<organism evidence="2 3">
    <name type="scientific">Cherax quadricarinatus</name>
    <name type="common">Australian red claw crayfish</name>
    <dbReference type="NCBI Taxonomy" id="27406"/>
    <lineage>
        <taxon>Eukaryota</taxon>
        <taxon>Metazoa</taxon>
        <taxon>Ecdysozoa</taxon>
        <taxon>Arthropoda</taxon>
        <taxon>Crustacea</taxon>
        <taxon>Multicrustacea</taxon>
        <taxon>Malacostraca</taxon>
        <taxon>Eumalacostraca</taxon>
        <taxon>Eucarida</taxon>
        <taxon>Decapoda</taxon>
        <taxon>Pleocyemata</taxon>
        <taxon>Astacidea</taxon>
        <taxon>Parastacoidea</taxon>
        <taxon>Parastacidae</taxon>
        <taxon>Cherax</taxon>
    </lineage>
</organism>
<dbReference type="PROSITE" id="PS50086">
    <property type="entry name" value="TBC_RABGAP"/>
    <property type="match status" value="1"/>
</dbReference>
<dbReference type="SUPFAM" id="SSF47923">
    <property type="entry name" value="Ypt/Rab-GAP domain of gyp1p"/>
    <property type="match status" value="1"/>
</dbReference>
<reference evidence="2 3" key="1">
    <citation type="journal article" date="2024" name="BMC Genomics">
        <title>Genome assembly of redclaw crayfish (Cherax quadricarinatus) provides insights into its immune adaptation and hypoxia tolerance.</title>
        <authorList>
            <person name="Liu Z."/>
            <person name="Zheng J."/>
            <person name="Li H."/>
            <person name="Fang K."/>
            <person name="Wang S."/>
            <person name="He J."/>
            <person name="Zhou D."/>
            <person name="Weng S."/>
            <person name="Chi M."/>
            <person name="Gu Z."/>
            <person name="He J."/>
            <person name="Li F."/>
            <person name="Wang M."/>
        </authorList>
    </citation>
    <scope>NUCLEOTIDE SEQUENCE [LARGE SCALE GENOMIC DNA]</scope>
    <source>
        <strain evidence="2">ZL_2023a</strain>
    </source>
</reference>
<comment type="caution">
    <text evidence="2">The sequence shown here is derived from an EMBL/GenBank/DDBJ whole genome shotgun (WGS) entry which is preliminary data.</text>
</comment>